<comment type="similarity">
    <text evidence="1">Belongs to the NmrA-type oxidoreductase family.</text>
</comment>
<accession>A0A5N7CIP0</accession>
<evidence type="ECO:0000313" key="6">
    <source>
        <dbReference type="Proteomes" id="UP000541154"/>
    </source>
</evidence>
<keyword evidence="2" id="KW-0521">NADP</keyword>
<feature type="domain" description="NmrA-like" evidence="3">
    <location>
        <begin position="4"/>
        <end position="234"/>
    </location>
</feature>
<proteinExistence type="inferred from homology"/>
<evidence type="ECO:0000313" key="5">
    <source>
        <dbReference type="EMBL" id="KAF5864103.1"/>
    </source>
</evidence>
<keyword evidence="6" id="KW-1185">Reference proteome</keyword>
<evidence type="ECO:0000256" key="2">
    <source>
        <dbReference type="ARBA" id="ARBA00022857"/>
    </source>
</evidence>
<evidence type="ECO:0000313" key="4">
    <source>
        <dbReference type="EMBL" id="KAE8393749.1"/>
    </source>
</evidence>
<dbReference type="PANTHER" id="PTHR42748:SF31">
    <property type="entry name" value="NMRA-LIKE DOMAIN-CONTAINING PROTEIN-RELATED"/>
    <property type="match status" value="1"/>
</dbReference>
<name>A0A5N7CIP0_PETAA</name>
<sequence>MSEILAITCPGGKQCSRLIPLLYKKGKFTLRLAAHSQASANKLKERYPDAEVVTIDLQSFADCLKLLKGATAINAVLPSLHSHEKEIGFNLVDAAVAESKRDGNVFKHFVLSSVLGTQHRNLLQHDLKSYVEERLFLSPINCWTILKPGNFLDAYPVAALAAQEKPVLEKWWKPEHENSVIALADLAEASAKVLNERESHYLAEYPLVSTLPISETDIIRIIEKRIGKKIEVKTPSFETGVNKLLNSLYGGEGKGAGDLGLGLASDGDLRGDLVRDTLEHLILFYNRRGLKGSPNVMRWLLGREPISVEQWVDSVAPK</sequence>
<protein>
    <recommendedName>
        <fullName evidence="3">NmrA-like domain-containing protein</fullName>
    </recommendedName>
</protein>
<dbReference type="InterPro" id="IPR036291">
    <property type="entry name" value="NAD(P)-bd_dom_sf"/>
</dbReference>
<dbReference type="Proteomes" id="UP000326877">
    <property type="component" value="Unassembled WGS sequence"/>
</dbReference>
<dbReference type="EMBL" id="SPNV01000039">
    <property type="protein sequence ID" value="KAF5864103.1"/>
    <property type="molecule type" value="Genomic_DNA"/>
</dbReference>
<reference evidence="5 6" key="1">
    <citation type="submission" date="2019-04" db="EMBL/GenBank/DDBJ databases">
        <title>Aspergillus burnettii sp. nov., novel species from soil in southeast Queensland.</title>
        <authorList>
            <person name="Gilchrist C.L.M."/>
            <person name="Pitt J.I."/>
            <person name="Lange L."/>
            <person name="Lacey H.J."/>
            <person name="Vuong D."/>
            <person name="Midgley D.J."/>
            <person name="Greenfield P."/>
            <person name="Bradbury M."/>
            <person name="Lacey E."/>
            <person name="Busk P.K."/>
            <person name="Pilgaard B."/>
            <person name="Chooi Y.H."/>
            <person name="Piggott A.M."/>
        </authorList>
    </citation>
    <scope>NUCLEOTIDE SEQUENCE [LARGE SCALE GENOMIC DNA]</scope>
    <source>
        <strain evidence="5 6">FRR 5400</strain>
    </source>
</reference>
<dbReference type="InterPro" id="IPR008030">
    <property type="entry name" value="NmrA-like"/>
</dbReference>
<dbReference type="EMBL" id="ML735227">
    <property type="protein sequence ID" value="KAE8393749.1"/>
    <property type="molecule type" value="Genomic_DNA"/>
</dbReference>
<dbReference type="Proteomes" id="UP000541154">
    <property type="component" value="Unassembled WGS sequence"/>
</dbReference>
<dbReference type="Gene3D" id="3.40.50.720">
    <property type="entry name" value="NAD(P)-binding Rossmann-like Domain"/>
    <property type="match status" value="1"/>
</dbReference>
<organism evidence="4">
    <name type="scientific">Petromyces alliaceus</name>
    <name type="common">Aspergillus alliaceus</name>
    <dbReference type="NCBI Taxonomy" id="209559"/>
    <lineage>
        <taxon>Eukaryota</taxon>
        <taxon>Fungi</taxon>
        <taxon>Dikarya</taxon>
        <taxon>Ascomycota</taxon>
        <taxon>Pezizomycotina</taxon>
        <taxon>Eurotiomycetes</taxon>
        <taxon>Eurotiomycetidae</taxon>
        <taxon>Eurotiales</taxon>
        <taxon>Aspergillaceae</taxon>
        <taxon>Aspergillus</taxon>
        <taxon>Aspergillus subgen. Circumdati</taxon>
    </lineage>
</organism>
<dbReference type="Pfam" id="PF05368">
    <property type="entry name" value="NmrA"/>
    <property type="match status" value="1"/>
</dbReference>
<dbReference type="PANTHER" id="PTHR42748">
    <property type="entry name" value="NITROGEN METABOLITE REPRESSION PROTEIN NMRA FAMILY MEMBER"/>
    <property type="match status" value="1"/>
</dbReference>
<reference evidence="4" key="2">
    <citation type="submission" date="2019-04" db="EMBL/GenBank/DDBJ databases">
        <title>Friends and foes A comparative genomics studyof 23 Aspergillus species from section Flavi.</title>
        <authorList>
            <consortium name="DOE Joint Genome Institute"/>
            <person name="Kjaerbolling I."/>
            <person name="Vesth T."/>
            <person name="Frisvad J.C."/>
            <person name="Nybo J.L."/>
            <person name="Theobald S."/>
            <person name="Kildgaard S."/>
            <person name="Isbrandt T."/>
            <person name="Kuo A."/>
            <person name="Sato A."/>
            <person name="Lyhne E.K."/>
            <person name="Kogle M.E."/>
            <person name="Wiebenga A."/>
            <person name="Kun R.S."/>
            <person name="Lubbers R.J."/>
            <person name="Makela M.R."/>
            <person name="Barry K."/>
            <person name="Chovatia M."/>
            <person name="Clum A."/>
            <person name="Daum C."/>
            <person name="Haridas S."/>
            <person name="He G."/>
            <person name="LaButti K."/>
            <person name="Lipzen A."/>
            <person name="Mondo S."/>
            <person name="Riley R."/>
            <person name="Salamov A."/>
            <person name="Simmons B.A."/>
            <person name="Magnuson J.K."/>
            <person name="Henrissat B."/>
            <person name="Mortensen U.H."/>
            <person name="Larsen T.O."/>
            <person name="Devries R.P."/>
            <person name="Grigoriev I.V."/>
            <person name="Machida M."/>
            <person name="Baker S.E."/>
            <person name="Andersen M.R."/>
        </authorList>
    </citation>
    <scope>NUCLEOTIDE SEQUENCE [LARGE SCALE GENOMIC DNA]</scope>
    <source>
        <strain evidence="4">IBT 14317</strain>
    </source>
</reference>
<evidence type="ECO:0000259" key="3">
    <source>
        <dbReference type="Pfam" id="PF05368"/>
    </source>
</evidence>
<evidence type="ECO:0000256" key="1">
    <source>
        <dbReference type="ARBA" id="ARBA00006328"/>
    </source>
</evidence>
<dbReference type="InterPro" id="IPR051164">
    <property type="entry name" value="NmrA-like_oxidored"/>
</dbReference>
<dbReference type="SUPFAM" id="SSF51735">
    <property type="entry name" value="NAD(P)-binding Rossmann-fold domains"/>
    <property type="match status" value="1"/>
</dbReference>
<dbReference type="OrthoDB" id="419598at2759"/>
<gene>
    <name evidence="4" type="ORF">BDV23DRAFT_180198</name>
    <name evidence="5" type="ORF">ETB97_008509</name>
</gene>
<dbReference type="AlphaFoldDB" id="A0A5N7CIP0"/>
<accession>A0A8H6ADW8</accession>
<dbReference type="GO" id="GO:0005634">
    <property type="term" value="C:nucleus"/>
    <property type="evidence" value="ECO:0007669"/>
    <property type="project" value="TreeGrafter"/>
</dbReference>